<dbReference type="Pfam" id="PF23559">
    <property type="entry name" value="WHD_DRP"/>
    <property type="match status" value="1"/>
</dbReference>
<evidence type="ECO:0000256" key="1">
    <source>
        <dbReference type="ARBA" id="ARBA00022737"/>
    </source>
</evidence>
<keyword evidence="1" id="KW-0677">Repeat</keyword>
<name>M8CCD9_AEGTA</name>
<feature type="domain" description="Disease resistance protein winged helix" evidence="3">
    <location>
        <begin position="165"/>
        <end position="231"/>
    </location>
</feature>
<evidence type="ECO:0000259" key="3">
    <source>
        <dbReference type="Pfam" id="PF23559"/>
    </source>
</evidence>
<feature type="region of interest" description="Disordered" evidence="2">
    <location>
        <begin position="851"/>
        <end position="876"/>
    </location>
</feature>
<feature type="compositionally biased region" description="Polar residues" evidence="2">
    <location>
        <begin position="957"/>
        <end position="990"/>
    </location>
</feature>
<dbReference type="InterPro" id="IPR058922">
    <property type="entry name" value="WHD_DRP"/>
</dbReference>
<feature type="region of interest" description="Disordered" evidence="2">
    <location>
        <begin position="1087"/>
        <end position="1121"/>
    </location>
</feature>
<dbReference type="InterPro" id="IPR044974">
    <property type="entry name" value="Disease_R_plants"/>
</dbReference>
<dbReference type="PANTHER" id="PTHR23155">
    <property type="entry name" value="DISEASE RESISTANCE PROTEIN RP"/>
    <property type="match status" value="1"/>
</dbReference>
<dbReference type="Pfam" id="PF23598">
    <property type="entry name" value="LRR_14"/>
    <property type="match status" value="1"/>
</dbReference>
<protein>
    <recommendedName>
        <fullName evidence="6">Disease resistance protein RPM1</fullName>
    </recommendedName>
</protein>
<feature type="compositionally biased region" description="Low complexity" evidence="2">
    <location>
        <begin position="1093"/>
        <end position="1105"/>
    </location>
</feature>
<evidence type="ECO:0008006" key="6">
    <source>
        <dbReference type="Google" id="ProtNLM"/>
    </source>
</evidence>
<evidence type="ECO:0000256" key="2">
    <source>
        <dbReference type="SAM" id="MobiDB-lite"/>
    </source>
</evidence>
<dbReference type="EnsemblPlants" id="EMT32064">
    <property type="protein sequence ID" value="EMT32064"/>
    <property type="gene ID" value="F775_15036"/>
</dbReference>
<organism evidence="5">
    <name type="scientific">Aegilops tauschii</name>
    <name type="common">Tausch's goatgrass</name>
    <name type="synonym">Aegilops squarrosa</name>
    <dbReference type="NCBI Taxonomy" id="37682"/>
    <lineage>
        <taxon>Eukaryota</taxon>
        <taxon>Viridiplantae</taxon>
        <taxon>Streptophyta</taxon>
        <taxon>Embryophyta</taxon>
        <taxon>Tracheophyta</taxon>
        <taxon>Spermatophyta</taxon>
        <taxon>Magnoliopsida</taxon>
        <taxon>Liliopsida</taxon>
        <taxon>Poales</taxon>
        <taxon>Poaceae</taxon>
        <taxon>BOP clade</taxon>
        <taxon>Pooideae</taxon>
        <taxon>Triticodae</taxon>
        <taxon>Triticeae</taxon>
        <taxon>Triticinae</taxon>
        <taxon>Aegilops</taxon>
    </lineage>
</organism>
<feature type="compositionally biased region" description="Basic residues" evidence="2">
    <location>
        <begin position="1044"/>
        <end position="1056"/>
    </location>
</feature>
<sequence>MSVHKLLQKIHDQLLLISIAKNHGATASSSKIIPQVNGDDTEHASTDHRLTGLLKTARYLIVIDGVNTHELYDVLSAFSWADGVDGRIIMTTAIQLPEATCCRCGNGSPLAIDSTSQVFIGELTESGFVEACLHLRDDTVARMQRSNNEILSSPIVQDLLLYFCMFPRDHPVRRNPLIRRWLAEGLVFPQPETESFSQDVAAKNLESLISRNVIQPIQVRNYGNVKRCQTFGMMLNSISSKSKSQNFITMLCGSQTTERNPAGKEIRRLSLHLNGAANGPLNLPKELSRLHTLAVFPDDANVARHRANLNYAKYKLLRVLDLKECADVKAEHVGKICDLLLLKYLSLGDSIDKVPRKIAKLKWLETLDMRRTQVVTLPIEVLQLPGLKHLLGKFQLVDGDYTQKKLEKLVSKDSELQRLSGFVTDKSEGFAQLMSRMGKLRKVKIWCDSTADVTKLVHVLGATKKFIGGGLDMTRVDRSLSIDFQGCPTECSEQFMDSLKATGRLTSLKLRGKLTQLPQFRTKLNYIEELCLSRTSLSGDTILSGLSGLKMTLKYLKLVEDKLGHLVIKPEHFRSLKGLCLVGEQSLEDITIQDEAVPYLVSLHMLCEAQGDLPGIDITRMARLKEVALHSGVEDTIKDGWQAAAMNHPNRPSVLFIHHANSSARGSPPCEEAGEIVNRTKPIGRKFTATIMGGIFSRARPRANFCIHSLLDDVCAARCGLREMCLTFSGYRTRAKMQSARKSEVKGEGTVLAPQSTKEVPNAYYKLVHDVEAIKAFNWNTFTLCVCVEGFTKTLSDLTKFTWPIGNLALLQYLFWEKVQPLDDEAFDPLAHEYPLMLNWSEDEAKKRDAYDTSYGRDSSGEAGEERSCIKPNKGSDDDIEFVEHSEDWVGKYGPSKYKSSKYWTDVKSTPAKEDMDNRVDASFTTGNGNKLAREKGVHHNTPGIGDEGDPFVIEDTGNSPNPSLATVDTNDFPAITSTPKNMNEVSDGSSADKSKEISMDSLNTRIKNAKENGTPENDGKENDGKHKRKQSKYCLSPYQQNGGRKRAKKSSTRCGRRVEGVHGGGEIEKDADVAGDVLEACMGAGRSRKMRSGGSESLGAGSEADPVGAWWLDPSEALVG</sequence>
<dbReference type="GO" id="GO:0098542">
    <property type="term" value="P:defense response to other organism"/>
    <property type="evidence" value="ECO:0007669"/>
    <property type="project" value="TreeGrafter"/>
</dbReference>
<accession>M8CCD9</accession>
<proteinExistence type="predicted"/>
<reference evidence="5" key="1">
    <citation type="submission" date="2015-06" db="UniProtKB">
        <authorList>
            <consortium name="EnsemblPlants"/>
        </authorList>
    </citation>
    <scope>IDENTIFICATION</scope>
</reference>
<feature type="domain" description="Disease resistance R13L4/SHOC-2-like LRR" evidence="4">
    <location>
        <begin position="309"/>
        <end position="653"/>
    </location>
</feature>
<dbReference type="Gene3D" id="3.80.10.10">
    <property type="entry name" value="Ribonuclease Inhibitor"/>
    <property type="match status" value="1"/>
</dbReference>
<dbReference type="InterPro" id="IPR055414">
    <property type="entry name" value="LRR_R13L4/SHOC2-like"/>
</dbReference>
<feature type="compositionally biased region" description="Basic and acidic residues" evidence="2">
    <location>
        <begin position="864"/>
        <end position="876"/>
    </location>
</feature>
<dbReference type="PANTHER" id="PTHR23155:SF1227">
    <property type="entry name" value="OS11G0462500 PROTEIN"/>
    <property type="match status" value="1"/>
</dbReference>
<evidence type="ECO:0000313" key="5">
    <source>
        <dbReference type="EnsemblPlants" id="EMT32064"/>
    </source>
</evidence>
<evidence type="ECO:0000259" key="4">
    <source>
        <dbReference type="Pfam" id="PF23598"/>
    </source>
</evidence>
<dbReference type="SUPFAM" id="SSF52058">
    <property type="entry name" value="L domain-like"/>
    <property type="match status" value="1"/>
</dbReference>
<feature type="region of interest" description="Disordered" evidence="2">
    <location>
        <begin position="925"/>
        <end position="1064"/>
    </location>
</feature>
<dbReference type="AlphaFoldDB" id="M8CCD9"/>
<dbReference type="InterPro" id="IPR032675">
    <property type="entry name" value="LRR_dom_sf"/>
</dbReference>